<name>A0A1K1QSW8_9FLAO</name>
<evidence type="ECO:0000313" key="3">
    <source>
        <dbReference type="Proteomes" id="UP000182248"/>
    </source>
</evidence>
<feature type="signal peptide" evidence="1">
    <location>
        <begin position="1"/>
        <end position="26"/>
    </location>
</feature>
<gene>
    <name evidence="2" type="ORF">SAMN02927921_02847</name>
</gene>
<dbReference type="Proteomes" id="UP000182248">
    <property type="component" value="Unassembled WGS sequence"/>
</dbReference>
<accession>A0A1K1QSW8</accession>
<dbReference type="EMBL" id="FPJE01000015">
    <property type="protein sequence ID" value="SFW63015.1"/>
    <property type="molecule type" value="Genomic_DNA"/>
</dbReference>
<organism evidence="2 3">
    <name type="scientific">Sinomicrobium oceani</name>
    <dbReference type="NCBI Taxonomy" id="1150368"/>
    <lineage>
        <taxon>Bacteria</taxon>
        <taxon>Pseudomonadati</taxon>
        <taxon>Bacteroidota</taxon>
        <taxon>Flavobacteriia</taxon>
        <taxon>Flavobacteriales</taxon>
        <taxon>Flavobacteriaceae</taxon>
        <taxon>Sinomicrobium</taxon>
    </lineage>
</organism>
<dbReference type="AlphaFoldDB" id="A0A1K1QSW8"/>
<dbReference type="OrthoDB" id="5134860at2"/>
<keyword evidence="3" id="KW-1185">Reference proteome</keyword>
<evidence type="ECO:0000256" key="1">
    <source>
        <dbReference type="SAM" id="SignalP"/>
    </source>
</evidence>
<keyword evidence="1" id="KW-0732">Signal</keyword>
<evidence type="ECO:0008006" key="4">
    <source>
        <dbReference type="Google" id="ProtNLM"/>
    </source>
</evidence>
<feature type="chain" id="PRO_5012295252" description="Peptidase" evidence="1">
    <location>
        <begin position="27"/>
        <end position="316"/>
    </location>
</feature>
<dbReference type="RefSeq" id="WP_072318051.1">
    <property type="nucleotide sequence ID" value="NZ_FPJE01000015.1"/>
</dbReference>
<proteinExistence type="predicted"/>
<evidence type="ECO:0000313" key="2">
    <source>
        <dbReference type="EMBL" id="SFW63015.1"/>
    </source>
</evidence>
<sequence>MKTMNFSKLALAAGLVGLCLFQTSCSSEVKEDIALNSETLTAAVNYPDPPLTWQEHWFEHNQLVQRVFFDDHLALYFDDDVDTAVTWPNTFLSDVWEYVKSNYGSFGDDPRLFTILHTGKYSGGHPSTYFDSSHDYRNVIDCGPYTWTDETPTGGINMLVHEVGHIVEIASKGVKSSPAWDIWKDSKWAEIFIYDVYKNLGKDDFAQEVYDDLMNKYDNFPRQNTQWFKDWFYPIYSQYGEGAVLNNFFELLAAHFPKNASGTEYSRRMNWGEFVHFWSGAAGTDLKPLAQNAFGWSTEWENQWVQAKSTFNQITY</sequence>
<dbReference type="STRING" id="1150368.SAMN02927921_02847"/>
<protein>
    <recommendedName>
        <fullName evidence="4">Peptidase</fullName>
    </recommendedName>
</protein>
<reference evidence="2 3" key="1">
    <citation type="submission" date="2016-11" db="EMBL/GenBank/DDBJ databases">
        <authorList>
            <person name="Jaros S."/>
            <person name="Januszkiewicz K."/>
            <person name="Wedrychowicz H."/>
        </authorList>
    </citation>
    <scope>NUCLEOTIDE SEQUENCE [LARGE SCALE GENOMIC DNA]</scope>
    <source>
        <strain evidence="2 3">CGMCC 1.12145</strain>
    </source>
</reference>